<protein>
    <submittedName>
        <fullName evidence="1">Uncharacterized protein</fullName>
    </submittedName>
</protein>
<dbReference type="RefSeq" id="WP_115315343.1">
    <property type="nucleotide sequence ID" value="NZ_LWIF01000001.1"/>
</dbReference>
<dbReference type="InterPro" id="IPR038573">
    <property type="entry name" value="BrnT_sf"/>
</dbReference>
<evidence type="ECO:0000313" key="2">
    <source>
        <dbReference type="Proteomes" id="UP000255417"/>
    </source>
</evidence>
<proteinExistence type="predicted"/>
<gene>
    <name evidence="1" type="ORF">NCTC12872_00803</name>
</gene>
<dbReference type="OrthoDB" id="9802417at2"/>
<accession>A0A379CAR9</accession>
<dbReference type="AlphaFoldDB" id="A0A379CAR9"/>
<name>A0A379CAR9_9PAST</name>
<reference evidence="1 2" key="1">
    <citation type="submission" date="2018-06" db="EMBL/GenBank/DDBJ databases">
        <authorList>
            <consortium name="Pathogen Informatics"/>
            <person name="Doyle S."/>
        </authorList>
    </citation>
    <scope>NUCLEOTIDE SEQUENCE [LARGE SCALE GENOMIC DNA]</scope>
    <source>
        <strain evidence="1 2">NCTC12872</strain>
    </source>
</reference>
<keyword evidence="2" id="KW-1185">Reference proteome</keyword>
<dbReference type="EMBL" id="UGTA01000001">
    <property type="protein sequence ID" value="SUB58835.1"/>
    <property type="molecule type" value="Genomic_DNA"/>
</dbReference>
<dbReference type="Proteomes" id="UP000255417">
    <property type="component" value="Unassembled WGS sequence"/>
</dbReference>
<organism evidence="1 2">
    <name type="scientific">Phocoenobacter uteri</name>
    <dbReference type="NCBI Taxonomy" id="146806"/>
    <lineage>
        <taxon>Bacteria</taxon>
        <taxon>Pseudomonadati</taxon>
        <taxon>Pseudomonadota</taxon>
        <taxon>Gammaproteobacteria</taxon>
        <taxon>Pasteurellales</taxon>
        <taxon>Pasteurellaceae</taxon>
        <taxon>Phocoenobacter</taxon>
    </lineage>
</organism>
<evidence type="ECO:0000313" key="1">
    <source>
        <dbReference type="EMBL" id="SUB58835.1"/>
    </source>
</evidence>
<dbReference type="Gene3D" id="3.10.450.530">
    <property type="entry name" value="Ribonuclease toxin, BrnT, of type II toxin-antitoxin system"/>
    <property type="match status" value="1"/>
</dbReference>
<sequence>MKFLKKNADNKKYQYISKVDYIKKSLERYDFLLLCVKALGKNKDITIRYESLFSHGFLREYDSSKNAKNILKHGISFRDIIDDTRTRYLGIEGGIDIFSDKNGNSVVLAEIYSGEFIILISGSSFRLISARFFSNKKDLKAIFSYDLDFLNFIWEEILLKDKSFKEFYEKLNGVTE</sequence>